<proteinExistence type="inferred from homology"/>
<evidence type="ECO:0000256" key="1">
    <source>
        <dbReference type="ARBA" id="ARBA00004651"/>
    </source>
</evidence>
<evidence type="ECO:0000256" key="7">
    <source>
        <dbReference type="ARBA" id="ARBA00023065"/>
    </source>
</evidence>
<feature type="transmembrane region" description="Helical" evidence="9">
    <location>
        <begin position="77"/>
        <end position="103"/>
    </location>
</feature>
<keyword evidence="5 9" id="KW-0812">Transmembrane</keyword>
<feature type="transmembrane region" description="Helical" evidence="9">
    <location>
        <begin position="183"/>
        <end position="202"/>
    </location>
</feature>
<dbReference type="Pfam" id="PF02386">
    <property type="entry name" value="TrkH"/>
    <property type="match status" value="2"/>
</dbReference>
<feature type="transmembrane region" description="Helical" evidence="9">
    <location>
        <begin position="442"/>
        <end position="467"/>
    </location>
</feature>
<feature type="transmembrane region" description="Helical" evidence="9">
    <location>
        <begin position="136"/>
        <end position="155"/>
    </location>
</feature>
<comment type="caution">
    <text evidence="10">The sequence shown here is derived from an EMBL/GenBank/DDBJ whole genome shotgun (WGS) entry which is preliminary data.</text>
</comment>
<name>A0A6N9TT75_DISTH</name>
<sequence>MPGLAAYIPPLDLRAVGHHLAAVLRLLGLLLAVPAAVAAAGGEWEPAARFALLAAGTWGAGFLGGRGHGPDLPLREALVVTALAYVAAGLAGALAFVPAAGFWDALFEAVSGFTTTGLGILDPGALPRSLLFFRSYAQWVGGAGIIVLSVVLLFGPGQAAFRLYGAEFGGENLVGSVRATGRVVLGAYVLLTAGCCLLYLGLGMSPLDAVLHAFSTISTGGFSPAREGLSGAGPGLSAAVTAAMFLGAVSFPLYHRVRTKGLRAAARDVELRWMAGIAAAATAAFLALGAPGLHAAAFRAVSALSTTGFALSDPAAWAPPEKTLATILMLVGGSTGSTAGGIKILRLVLALRVVSWGMKRLLLPPEAKVPLAIGGVQFSETDIRSAFGFLALYALIFTASTLVLTLWGFPAGDAAFESASALGTVGLSAGVTGPGLPLPAKALLIFDMLAGRLEILPLLVLLAPWHWRPRRRPGRTRP</sequence>
<organism evidence="10 11">
    <name type="scientific">Dissulfurirhabdus thermomarina</name>
    <dbReference type="NCBI Taxonomy" id="1765737"/>
    <lineage>
        <taxon>Bacteria</taxon>
        <taxon>Deltaproteobacteria</taxon>
        <taxon>Dissulfurirhabdaceae</taxon>
        <taxon>Dissulfurirhabdus</taxon>
    </lineage>
</organism>
<dbReference type="InterPro" id="IPR003445">
    <property type="entry name" value="Cat_transpt"/>
</dbReference>
<evidence type="ECO:0000256" key="2">
    <source>
        <dbReference type="ARBA" id="ARBA00009137"/>
    </source>
</evidence>
<keyword evidence="8 9" id="KW-0472">Membrane</keyword>
<keyword evidence="4" id="KW-1003">Cell membrane</keyword>
<dbReference type="GO" id="GO:0008324">
    <property type="term" value="F:monoatomic cation transmembrane transporter activity"/>
    <property type="evidence" value="ECO:0007669"/>
    <property type="project" value="InterPro"/>
</dbReference>
<evidence type="ECO:0000313" key="10">
    <source>
        <dbReference type="EMBL" id="NDY42647.1"/>
    </source>
</evidence>
<keyword evidence="3" id="KW-0813">Transport</keyword>
<keyword evidence="11" id="KW-1185">Reference proteome</keyword>
<feature type="transmembrane region" description="Helical" evidence="9">
    <location>
        <begin position="20"/>
        <end position="41"/>
    </location>
</feature>
<dbReference type="PANTHER" id="PTHR32024">
    <property type="entry name" value="TRK SYSTEM POTASSIUM UPTAKE PROTEIN TRKG-RELATED"/>
    <property type="match status" value="1"/>
</dbReference>
<dbReference type="EMBL" id="JAAGRR010000073">
    <property type="protein sequence ID" value="NDY42647.1"/>
    <property type="molecule type" value="Genomic_DNA"/>
</dbReference>
<dbReference type="PANTHER" id="PTHR32024:SF2">
    <property type="entry name" value="TRK SYSTEM POTASSIUM UPTAKE PROTEIN TRKG-RELATED"/>
    <property type="match status" value="1"/>
</dbReference>
<protein>
    <submittedName>
        <fullName evidence="10">TrkH family potassium uptake protein</fullName>
    </submittedName>
</protein>
<evidence type="ECO:0000256" key="8">
    <source>
        <dbReference type="ARBA" id="ARBA00023136"/>
    </source>
</evidence>
<feature type="transmembrane region" description="Helical" evidence="9">
    <location>
        <begin position="236"/>
        <end position="254"/>
    </location>
</feature>
<dbReference type="Proteomes" id="UP000469346">
    <property type="component" value="Unassembled WGS sequence"/>
</dbReference>
<keyword evidence="7" id="KW-0406">Ion transport</keyword>
<dbReference type="RefSeq" id="WP_163298783.1">
    <property type="nucleotide sequence ID" value="NZ_JAAGRR010000073.1"/>
</dbReference>
<dbReference type="GO" id="GO:0030001">
    <property type="term" value="P:metal ion transport"/>
    <property type="evidence" value="ECO:0007669"/>
    <property type="project" value="UniProtKB-ARBA"/>
</dbReference>
<feature type="transmembrane region" description="Helical" evidence="9">
    <location>
        <begin position="387"/>
        <end position="409"/>
    </location>
</feature>
<dbReference type="AlphaFoldDB" id="A0A6N9TT75"/>
<evidence type="ECO:0000313" key="11">
    <source>
        <dbReference type="Proteomes" id="UP000469346"/>
    </source>
</evidence>
<keyword evidence="6 9" id="KW-1133">Transmembrane helix</keyword>
<evidence type="ECO:0000256" key="6">
    <source>
        <dbReference type="ARBA" id="ARBA00022989"/>
    </source>
</evidence>
<evidence type="ECO:0000256" key="9">
    <source>
        <dbReference type="SAM" id="Phobius"/>
    </source>
</evidence>
<feature type="transmembrane region" description="Helical" evidence="9">
    <location>
        <begin position="47"/>
        <end position="65"/>
    </location>
</feature>
<accession>A0A6N9TT75</accession>
<comment type="similarity">
    <text evidence="2">Belongs to the TrkH potassium transport family.</text>
</comment>
<feature type="transmembrane region" description="Helical" evidence="9">
    <location>
        <begin position="327"/>
        <end position="351"/>
    </location>
</feature>
<reference evidence="10 11" key="1">
    <citation type="submission" date="2020-02" db="EMBL/GenBank/DDBJ databases">
        <title>Comparative genomics of sulfur disproportionating microorganisms.</title>
        <authorList>
            <person name="Ward L.M."/>
            <person name="Bertran E."/>
            <person name="Johnston D.T."/>
        </authorList>
    </citation>
    <scope>NUCLEOTIDE SEQUENCE [LARGE SCALE GENOMIC DNA]</scope>
    <source>
        <strain evidence="10 11">DSM 100025</strain>
    </source>
</reference>
<dbReference type="GO" id="GO:0005886">
    <property type="term" value="C:plasma membrane"/>
    <property type="evidence" value="ECO:0007669"/>
    <property type="project" value="UniProtKB-SubCell"/>
</dbReference>
<comment type="subcellular location">
    <subcellularLocation>
        <location evidence="1">Cell membrane</location>
        <topology evidence="1">Multi-pass membrane protein</topology>
    </subcellularLocation>
</comment>
<gene>
    <name evidence="10" type="ORF">G3N55_07305</name>
</gene>
<evidence type="ECO:0000256" key="4">
    <source>
        <dbReference type="ARBA" id="ARBA00022475"/>
    </source>
</evidence>
<evidence type="ECO:0000256" key="3">
    <source>
        <dbReference type="ARBA" id="ARBA00022448"/>
    </source>
</evidence>
<feature type="transmembrane region" description="Helical" evidence="9">
    <location>
        <begin position="275"/>
        <end position="297"/>
    </location>
</feature>
<evidence type="ECO:0000256" key="5">
    <source>
        <dbReference type="ARBA" id="ARBA00022692"/>
    </source>
</evidence>